<dbReference type="RGD" id="620428">
    <property type="gene designation" value="Cfh"/>
</dbReference>
<feature type="compositionally biased region" description="Basic and acidic residues" evidence="5">
    <location>
        <begin position="759"/>
        <end position="777"/>
    </location>
</feature>
<feature type="domain" description="Sushi" evidence="7">
    <location>
        <begin position="452"/>
        <end position="509"/>
    </location>
</feature>
<keyword evidence="9" id="KW-1185">Reference proteome</keyword>
<evidence type="ECO:0000256" key="6">
    <source>
        <dbReference type="SAM" id="SignalP"/>
    </source>
</evidence>
<feature type="domain" description="Sushi" evidence="7">
    <location>
        <begin position="573"/>
        <end position="630"/>
    </location>
</feature>
<comment type="caution">
    <text evidence="4">Lacks conserved residue(s) required for the propagation of feature annotation.</text>
</comment>
<reference evidence="8" key="1">
    <citation type="submission" date="2024-01" db="EMBL/GenBank/DDBJ databases">
        <title>GRCr8: a new rat reference genome assembly contstructed from accurate long reads and long range scaffolding.</title>
        <authorList>
            <person name="Doris P.A."/>
            <person name="Kalbfleisch T."/>
            <person name="Li K."/>
            <person name="Howe K."/>
            <person name="Wood J."/>
        </authorList>
    </citation>
    <scope>NUCLEOTIDE SEQUENCE [LARGE SCALE GENOMIC DNA]</scope>
    <source>
        <strain evidence="8">Brown Norway</strain>
    </source>
</reference>
<dbReference type="Proteomes" id="UP000002494">
    <property type="component" value="Chromosome 13"/>
</dbReference>
<dbReference type="InterPro" id="IPR000436">
    <property type="entry name" value="Sushi_SCR_CCP_dom"/>
</dbReference>
<gene>
    <name evidence="8" type="primary">Cfh</name>
</gene>
<feature type="domain" description="Sushi" evidence="7">
    <location>
        <begin position="693"/>
        <end position="750"/>
    </location>
</feature>
<feature type="signal peptide" evidence="6">
    <location>
        <begin position="1"/>
        <end position="18"/>
    </location>
</feature>
<dbReference type="InterPro" id="IPR051503">
    <property type="entry name" value="ComplSys_Reg/VirEntry_Med"/>
</dbReference>
<dbReference type="Ensembl" id="ENSRNOT00000156729.1">
    <property type="protein sequence ID" value="ENSRNOP00000106026.1"/>
    <property type="gene ID" value="ENSRNOG00000030715.8"/>
</dbReference>
<keyword evidence="1 4" id="KW-0768">Sushi</keyword>
<feature type="domain" description="Sushi" evidence="7">
    <location>
        <begin position="83"/>
        <end position="143"/>
    </location>
</feature>
<feature type="domain" description="Sushi" evidence="7">
    <location>
        <begin position="937"/>
        <end position="995"/>
    </location>
</feature>
<evidence type="ECO:0007829" key="10">
    <source>
        <dbReference type="PeptideAtlas" id="A0ABK0LS19"/>
    </source>
</evidence>
<evidence type="ECO:0000313" key="8">
    <source>
        <dbReference type="Ensembl" id="ENSRNOP00000106026.1"/>
    </source>
</evidence>
<feature type="disulfide bond" evidence="4">
    <location>
        <begin position="939"/>
        <end position="982"/>
    </location>
</feature>
<keyword evidence="3 4" id="KW-1015">Disulfide bond</keyword>
<protein>
    <submittedName>
        <fullName evidence="8">Complement factor H</fullName>
    </submittedName>
</protein>
<dbReference type="SMART" id="SM00032">
    <property type="entry name" value="CCP"/>
    <property type="match status" value="18"/>
</dbReference>
<sequence>MRLSARIIWLILWTVCVAEDCKGPPPRENSEILSGSWSEQLYSEGTQATYKCRPGYRTLGTIVKVCKNGEWVPSNPSRICRKRPCGHPGDTPFGSFRLAVGSEFEFGAKVVYTCDEGYQLLGEIDYRECDADGWTNDIPICEVVKCLPVTELENGRIVSGAAEPDQEYYFGQVVRFECNSGFKIEGQKEMHCSENGLWSNEKPQCVVKPCDFPQFKHGRLYYEESRRPYFPVPIGKEYSYYCDNGFTTPSQSYWDYLRCTVNGWEPEVPCLRQCIFHYVEYGESLYWQRRYIEGQSAKVQCHSGYSLPNGQDTILCTENGWSPPPKCVRIKTCSVSDIEIENGFFSESDYTYALNRKTRYRCKQGYVTNTGEISGIITCLQDGWSPRPSCIKSCDMPVFENAMTKNNNTWFKLNDKLDYECHIGYENEYKHTKGSITCTYDGWSSTPSCYERECSIPLLHQDLVVFPREVKYKVGDSLSFSCRSGHRVGADLVQCYHFGWSPNFPTCEGQVKSCDQPLEIPNGEIKGTKKVEYSHGDVVEYDCKPRFLLKGPNKIQCVDGKWTTLPICVEYERTCGDLPALEHGSVQLSVPPYHHGDSVEFTCAETFTMIGHAVVFCISGRWTELPQCVATDQLEKCKAPKSTGIDAIHPNKNEFNHNFSVSYRCRQKQEYEHSICINGRWDPEPNCTRNEKRFCPPPPQIPNAQVIETTVKYLDGEKVSVLCQDGYLTQGPEEMVCKHGRWQSLPRCTEKIPCSQPPKIEHGSIKSPRSSEERDLIESSSYEHGTTFSYVCDDGFRISEENRVTCNMGKWSSLPRCVGIPCGPPPSIPLGIVSHELESYQYGEEVTYNCSEGFGIDGPAFIKCVGGQWSEPPKCIKTDCDNLPTFEIAKPTEKKKKSYRSGEQVTFRCPPPYRMDGSDIVTCVNTKWIGQPVCKDNSCVNPPHVPNATILTRHKTKYPSGDKVRYDCNKPFELFGEVEVMCQNGIWTEPPKCKDSTGKCGPPPPIDNGDITSLSLPVYAPLSSVEYQCQNYYLLKGNKIVTCRNGKWSQPPTCLHACVIPEDIMEKHNIVLRWRENAKIYSQSGENIEFMCKPGYRKFRGSPPFRTKCIEGHINYPTCV</sequence>
<organism evidence="8 9">
    <name type="scientific">Rattus norvegicus</name>
    <name type="common">Rat</name>
    <dbReference type="NCBI Taxonomy" id="10116"/>
    <lineage>
        <taxon>Eukaryota</taxon>
        <taxon>Metazoa</taxon>
        <taxon>Chordata</taxon>
        <taxon>Craniata</taxon>
        <taxon>Vertebrata</taxon>
        <taxon>Euteleostomi</taxon>
        <taxon>Mammalia</taxon>
        <taxon>Eutheria</taxon>
        <taxon>Euarchontoglires</taxon>
        <taxon>Glires</taxon>
        <taxon>Rodentia</taxon>
        <taxon>Myomorpha</taxon>
        <taxon>Muroidea</taxon>
        <taxon>Muridae</taxon>
        <taxon>Murinae</taxon>
        <taxon>Rattus</taxon>
    </lineage>
</organism>
<evidence type="ECO:0000256" key="4">
    <source>
        <dbReference type="PROSITE-ProRule" id="PRU00302"/>
    </source>
</evidence>
<dbReference type="SUPFAM" id="SSF57535">
    <property type="entry name" value="Complement control module/SCR domain"/>
    <property type="match status" value="16"/>
</dbReference>
<feature type="disulfide bond" evidence="4">
    <location>
        <begin position="880"/>
        <end position="923"/>
    </location>
</feature>
<feature type="domain" description="Sushi" evidence="7">
    <location>
        <begin position="820"/>
        <end position="877"/>
    </location>
</feature>
<keyword evidence="10" id="KW-1267">Proteomics identification</keyword>
<evidence type="ECO:0000256" key="2">
    <source>
        <dbReference type="ARBA" id="ARBA00022729"/>
    </source>
</evidence>
<feature type="domain" description="Sushi" evidence="7">
    <location>
        <begin position="392"/>
        <end position="451"/>
    </location>
</feature>
<accession>A0ABK0LS19</accession>
<feature type="domain" description="Sushi" evidence="7">
    <location>
        <begin position="144"/>
        <end position="207"/>
    </location>
</feature>
<dbReference type="Pfam" id="PF00084">
    <property type="entry name" value="Sushi"/>
    <property type="match status" value="16"/>
</dbReference>
<feature type="domain" description="Sushi" evidence="7">
    <location>
        <begin position="19"/>
        <end position="82"/>
    </location>
</feature>
<dbReference type="PROSITE" id="PS50923">
    <property type="entry name" value="SUSHI"/>
    <property type="match status" value="15"/>
</dbReference>
<dbReference type="PANTHER" id="PTHR45785:SF7">
    <property type="entry name" value="COMPLEMENT FACTOR H"/>
    <property type="match status" value="1"/>
</dbReference>
<proteinExistence type="evidence at protein level"/>
<dbReference type="InterPro" id="IPR035976">
    <property type="entry name" value="Sushi/SCR/CCP_sf"/>
</dbReference>
<evidence type="ECO:0000256" key="3">
    <source>
        <dbReference type="ARBA" id="ARBA00023157"/>
    </source>
</evidence>
<feature type="chain" id="PRO_5046725365" evidence="6">
    <location>
        <begin position="19"/>
        <end position="1120"/>
    </location>
</feature>
<feature type="domain" description="Sushi" evidence="7">
    <location>
        <begin position="512"/>
        <end position="570"/>
    </location>
</feature>
<evidence type="ECO:0000256" key="5">
    <source>
        <dbReference type="SAM" id="MobiDB-lite"/>
    </source>
</evidence>
<keyword evidence="2 6" id="KW-0732">Signal</keyword>
<dbReference type="Gene3D" id="2.10.70.10">
    <property type="entry name" value="Complement Module, domain 1"/>
    <property type="match status" value="18"/>
</dbReference>
<feature type="domain" description="Sushi" evidence="7">
    <location>
        <begin position="878"/>
        <end position="936"/>
    </location>
</feature>
<feature type="domain" description="Sushi" evidence="7">
    <location>
        <begin position="635"/>
        <end position="689"/>
    </location>
</feature>
<evidence type="ECO:0000256" key="1">
    <source>
        <dbReference type="ARBA" id="ARBA00022659"/>
    </source>
</evidence>
<reference evidence="8" key="2">
    <citation type="submission" date="2025-08" db="UniProtKB">
        <authorList>
            <consortium name="Ensembl"/>
        </authorList>
    </citation>
    <scope>IDENTIFICATION</scope>
    <source>
        <strain evidence="8">Brown Norway</strain>
    </source>
</reference>
<feature type="disulfide bond" evidence="4">
    <location>
        <begin position="514"/>
        <end position="557"/>
    </location>
</feature>
<name>A0ABK0LS19_RAT</name>
<dbReference type="PANTHER" id="PTHR45785">
    <property type="entry name" value="COMPLEMENT FACTOR H-RELATED"/>
    <property type="match status" value="1"/>
</dbReference>
<dbReference type="CDD" id="cd00033">
    <property type="entry name" value="CCP"/>
    <property type="match status" value="14"/>
</dbReference>
<feature type="domain" description="Sushi" evidence="7">
    <location>
        <begin position="272"/>
        <end position="329"/>
    </location>
</feature>
<dbReference type="GeneTree" id="ENSGT00940000164315"/>
<evidence type="ECO:0000259" key="7">
    <source>
        <dbReference type="PROSITE" id="PS50923"/>
    </source>
</evidence>
<feature type="domain" description="Sushi" evidence="7">
    <location>
        <begin position="998"/>
        <end position="1056"/>
    </location>
</feature>
<reference evidence="8" key="3">
    <citation type="submission" date="2025-09" db="UniProtKB">
        <authorList>
            <consortium name="Ensembl"/>
        </authorList>
    </citation>
    <scope>IDENTIFICATION</scope>
    <source>
        <strain evidence="8">Brown Norway</strain>
    </source>
</reference>
<feature type="domain" description="Sushi" evidence="7">
    <location>
        <begin position="752"/>
        <end position="819"/>
    </location>
</feature>
<feature type="disulfide bond" evidence="4">
    <location>
        <begin position="1000"/>
        <end position="1043"/>
    </location>
</feature>
<evidence type="ECO:0000313" key="9">
    <source>
        <dbReference type="Proteomes" id="UP000002494"/>
    </source>
</evidence>
<feature type="region of interest" description="Disordered" evidence="5">
    <location>
        <begin position="754"/>
        <end position="777"/>
    </location>
</feature>
<feature type="disulfide bond" evidence="4">
    <location>
        <begin position="114"/>
        <end position="141"/>
    </location>
</feature>
<feature type="disulfide bond" evidence="4">
    <location>
        <begin position="178"/>
        <end position="205"/>
    </location>
</feature>